<organism evidence="2 3">
    <name type="scientific">Portunus trituberculatus</name>
    <name type="common">Swimming crab</name>
    <name type="synonym">Neptunus trituberculatus</name>
    <dbReference type="NCBI Taxonomy" id="210409"/>
    <lineage>
        <taxon>Eukaryota</taxon>
        <taxon>Metazoa</taxon>
        <taxon>Ecdysozoa</taxon>
        <taxon>Arthropoda</taxon>
        <taxon>Crustacea</taxon>
        <taxon>Multicrustacea</taxon>
        <taxon>Malacostraca</taxon>
        <taxon>Eumalacostraca</taxon>
        <taxon>Eucarida</taxon>
        <taxon>Decapoda</taxon>
        <taxon>Pleocyemata</taxon>
        <taxon>Brachyura</taxon>
        <taxon>Eubrachyura</taxon>
        <taxon>Portunoidea</taxon>
        <taxon>Portunidae</taxon>
        <taxon>Portuninae</taxon>
        <taxon>Portunus</taxon>
    </lineage>
</organism>
<dbReference type="PANTHER" id="PTHR11060">
    <property type="entry name" value="PROTEIN MEMO1"/>
    <property type="match status" value="1"/>
</dbReference>
<comment type="similarity">
    <text evidence="1">Belongs to the MEMO1 family.</text>
</comment>
<dbReference type="EMBL" id="VSRR010013836">
    <property type="protein sequence ID" value="MPC56296.1"/>
    <property type="molecule type" value="Genomic_DNA"/>
</dbReference>
<dbReference type="AlphaFoldDB" id="A0A5B7GFD8"/>
<comment type="caution">
    <text evidence="2">The sequence shown here is derived from an EMBL/GenBank/DDBJ whole genome shotgun (WGS) entry which is preliminary data.</text>
</comment>
<proteinExistence type="inferred from homology"/>
<name>A0A5B7GFD8_PORTR</name>
<accession>A0A5B7GFD8</accession>
<dbReference type="PANTHER" id="PTHR11060:SF0">
    <property type="entry name" value="PROTEIN MEMO1"/>
    <property type="match status" value="1"/>
</dbReference>
<evidence type="ECO:0000256" key="1">
    <source>
        <dbReference type="ARBA" id="ARBA00006315"/>
    </source>
</evidence>
<dbReference type="Pfam" id="PF01875">
    <property type="entry name" value="Memo"/>
    <property type="match status" value="1"/>
</dbReference>
<gene>
    <name evidence="2" type="primary">memo1</name>
    <name evidence="2" type="ORF">E2C01_050249</name>
</gene>
<dbReference type="InterPro" id="IPR002737">
    <property type="entry name" value="MEMO1_fam"/>
</dbReference>
<dbReference type="Proteomes" id="UP000324222">
    <property type="component" value="Unassembled WGS sequence"/>
</dbReference>
<dbReference type="NCBIfam" id="TIGR04336">
    <property type="entry name" value="AmmeMemoSam_B"/>
    <property type="match status" value="1"/>
</dbReference>
<keyword evidence="3" id="KW-1185">Reference proteome</keyword>
<protein>
    <submittedName>
        <fullName evidence="2">Protein MEMO1</fullName>
    </submittedName>
</protein>
<dbReference type="Gene3D" id="3.40.830.10">
    <property type="entry name" value="LigB-like"/>
    <property type="match status" value="1"/>
</dbReference>
<sequence>MESLFVISSDFCHWGQRFRYTYYDRSVGEIWQSIQKLDKQGMNLIETLNPSAFTEYLKKYGNTICGRHPIGVLLNVSGGGGGGGGGG</sequence>
<reference evidence="2 3" key="1">
    <citation type="submission" date="2019-05" db="EMBL/GenBank/DDBJ databases">
        <title>Another draft genome of Portunus trituberculatus and its Hox gene families provides insights of decapod evolution.</title>
        <authorList>
            <person name="Jeong J.-H."/>
            <person name="Song I."/>
            <person name="Kim S."/>
            <person name="Choi T."/>
            <person name="Kim D."/>
            <person name="Ryu S."/>
            <person name="Kim W."/>
        </authorList>
    </citation>
    <scope>NUCLEOTIDE SEQUENCE [LARGE SCALE GENOMIC DNA]</scope>
    <source>
        <tissue evidence="2">Muscle</tissue>
    </source>
</reference>
<evidence type="ECO:0000313" key="2">
    <source>
        <dbReference type="EMBL" id="MPC56296.1"/>
    </source>
</evidence>
<dbReference type="OrthoDB" id="417112at2759"/>
<evidence type="ECO:0000313" key="3">
    <source>
        <dbReference type="Proteomes" id="UP000324222"/>
    </source>
</evidence>